<dbReference type="AlphaFoldDB" id="A0A4S4EHG4"/>
<sequence length="252" mass="28234">MNDMLASECSSGCESGWTLLLEHSFLSPPYPSHGGGAHELVDGRSVHTHSDENEEEDLSMVSDASSGPPVFHEDEYYGNADNGFFYHPPIEPTLPNNSGKRKKIKENRRRNDEEHPSFLDDTASSPIFNLSSQKNFTLTTATNNNNNKASSMEKILEFSEGCSATHFEGRSAFHEPFGFFQSPLSANQLQQNQSSFCNNLTFTVPSLQVVWREDGDEMRRWSQPLLLLMLMQMQTVHVVEVALKEEEEVVGG</sequence>
<feature type="compositionally biased region" description="Basic residues" evidence="7">
    <location>
        <begin position="99"/>
        <end position="108"/>
    </location>
</feature>
<dbReference type="GO" id="GO:0009691">
    <property type="term" value="P:cytokinin biosynthetic process"/>
    <property type="evidence" value="ECO:0007669"/>
    <property type="project" value="UniProtKB-KW"/>
</dbReference>
<organism evidence="8 9">
    <name type="scientific">Camellia sinensis var. sinensis</name>
    <name type="common">China tea</name>
    <dbReference type="NCBI Taxonomy" id="542762"/>
    <lineage>
        <taxon>Eukaryota</taxon>
        <taxon>Viridiplantae</taxon>
        <taxon>Streptophyta</taxon>
        <taxon>Embryophyta</taxon>
        <taxon>Tracheophyta</taxon>
        <taxon>Spermatophyta</taxon>
        <taxon>Magnoliopsida</taxon>
        <taxon>eudicotyledons</taxon>
        <taxon>Gunneridae</taxon>
        <taxon>Pentapetalae</taxon>
        <taxon>asterids</taxon>
        <taxon>Ericales</taxon>
        <taxon>Theaceae</taxon>
        <taxon>Camellia</taxon>
    </lineage>
</organism>
<keyword evidence="9" id="KW-1185">Reference proteome</keyword>
<evidence type="ECO:0000313" key="9">
    <source>
        <dbReference type="Proteomes" id="UP000306102"/>
    </source>
</evidence>
<evidence type="ECO:0000256" key="1">
    <source>
        <dbReference type="ARBA" id="ARBA00004496"/>
    </source>
</evidence>
<keyword evidence="5" id="KW-0539">Nucleus</keyword>
<gene>
    <name evidence="8" type="ORF">TEA_008948</name>
</gene>
<evidence type="ECO:0000256" key="4">
    <source>
        <dbReference type="ARBA" id="ARBA00022864"/>
    </source>
</evidence>
<keyword evidence="3" id="KW-0203">Cytokinin biosynthesis</keyword>
<dbReference type="EMBL" id="SDRB02004384">
    <property type="protein sequence ID" value="THG15913.1"/>
    <property type="molecule type" value="Genomic_DNA"/>
</dbReference>
<keyword evidence="2" id="KW-0963">Cytoplasm</keyword>
<dbReference type="PANTHER" id="PTHR33347:SF1">
    <property type="entry name" value="PROTEIN SOB FIVE-LIKE 5"/>
    <property type="match status" value="1"/>
</dbReference>
<evidence type="ECO:0000256" key="7">
    <source>
        <dbReference type="SAM" id="MobiDB-lite"/>
    </source>
</evidence>
<reference evidence="8 9" key="1">
    <citation type="journal article" date="2018" name="Proc. Natl. Acad. Sci. U.S.A.">
        <title>Draft genome sequence of Camellia sinensis var. sinensis provides insights into the evolution of the tea genome and tea quality.</title>
        <authorList>
            <person name="Wei C."/>
            <person name="Yang H."/>
            <person name="Wang S."/>
            <person name="Zhao J."/>
            <person name="Liu C."/>
            <person name="Gao L."/>
            <person name="Xia E."/>
            <person name="Lu Y."/>
            <person name="Tai Y."/>
            <person name="She G."/>
            <person name="Sun J."/>
            <person name="Cao H."/>
            <person name="Tong W."/>
            <person name="Gao Q."/>
            <person name="Li Y."/>
            <person name="Deng W."/>
            <person name="Jiang X."/>
            <person name="Wang W."/>
            <person name="Chen Q."/>
            <person name="Zhang S."/>
            <person name="Li H."/>
            <person name="Wu J."/>
            <person name="Wang P."/>
            <person name="Li P."/>
            <person name="Shi C."/>
            <person name="Zheng F."/>
            <person name="Jian J."/>
            <person name="Huang B."/>
            <person name="Shan D."/>
            <person name="Shi M."/>
            <person name="Fang C."/>
            <person name="Yue Y."/>
            <person name="Li F."/>
            <person name="Li D."/>
            <person name="Wei S."/>
            <person name="Han B."/>
            <person name="Jiang C."/>
            <person name="Yin Y."/>
            <person name="Xia T."/>
            <person name="Zhang Z."/>
            <person name="Bennetzen J.L."/>
            <person name="Zhao S."/>
            <person name="Wan X."/>
        </authorList>
    </citation>
    <scope>NUCLEOTIDE SEQUENCE [LARGE SCALE GENOMIC DNA]</scope>
    <source>
        <strain evidence="9">cv. Shuchazao</strain>
        <tissue evidence="8">Leaf</tissue>
    </source>
</reference>
<dbReference type="GO" id="GO:0005737">
    <property type="term" value="C:cytoplasm"/>
    <property type="evidence" value="ECO:0007669"/>
    <property type="project" value="UniProtKB-SubCell"/>
</dbReference>
<comment type="subcellular location">
    <subcellularLocation>
        <location evidence="1">Cytoplasm</location>
    </subcellularLocation>
</comment>
<feature type="compositionally biased region" description="Basic and acidic residues" evidence="7">
    <location>
        <begin position="109"/>
        <end position="118"/>
    </location>
</feature>
<feature type="region of interest" description="Disordered" evidence="7">
    <location>
        <begin position="89"/>
        <end position="126"/>
    </location>
</feature>
<evidence type="ECO:0000256" key="3">
    <source>
        <dbReference type="ARBA" id="ARBA00022712"/>
    </source>
</evidence>
<evidence type="ECO:0000256" key="6">
    <source>
        <dbReference type="ARBA" id="ARBA00024199"/>
    </source>
</evidence>
<accession>A0A4S4EHG4</accession>
<dbReference type="PANTHER" id="PTHR33347">
    <property type="entry name" value="OSJNBA0091C07.3 PROTEIN"/>
    <property type="match status" value="1"/>
</dbReference>
<comment type="similarity">
    <text evidence="6">Belongs to the SOFL plant protein family.</text>
</comment>
<evidence type="ECO:0000256" key="5">
    <source>
        <dbReference type="ARBA" id="ARBA00023242"/>
    </source>
</evidence>
<dbReference type="InterPro" id="IPR044670">
    <property type="entry name" value="SOFL"/>
</dbReference>
<proteinExistence type="inferred from homology"/>
<comment type="caution">
    <text evidence="8">The sequence shown here is derived from an EMBL/GenBank/DDBJ whole genome shotgun (WGS) entry which is preliminary data.</text>
</comment>
<dbReference type="GO" id="GO:0009736">
    <property type="term" value="P:cytokinin-activated signaling pathway"/>
    <property type="evidence" value="ECO:0007669"/>
    <property type="project" value="UniProtKB-KW"/>
</dbReference>
<keyword evidence="4" id="KW-0932">Cytokinin signaling pathway</keyword>
<dbReference type="Proteomes" id="UP000306102">
    <property type="component" value="Unassembled WGS sequence"/>
</dbReference>
<evidence type="ECO:0000313" key="8">
    <source>
        <dbReference type="EMBL" id="THG15913.1"/>
    </source>
</evidence>
<protein>
    <submittedName>
        <fullName evidence="8">Uncharacterized protein</fullName>
    </submittedName>
</protein>
<name>A0A4S4EHG4_CAMSN</name>
<feature type="region of interest" description="Disordered" evidence="7">
    <location>
        <begin position="47"/>
        <end position="66"/>
    </location>
</feature>
<evidence type="ECO:0000256" key="2">
    <source>
        <dbReference type="ARBA" id="ARBA00022490"/>
    </source>
</evidence>